<dbReference type="EMBL" id="CP046052">
    <property type="protein sequence ID" value="QGM48017.1"/>
    <property type="molecule type" value="Genomic_DNA"/>
</dbReference>
<dbReference type="GO" id="GO:0005507">
    <property type="term" value="F:copper ion binding"/>
    <property type="evidence" value="ECO:0007669"/>
    <property type="project" value="TreeGrafter"/>
</dbReference>
<evidence type="ECO:0000256" key="1">
    <source>
        <dbReference type="ARBA" id="ARBA00010169"/>
    </source>
</evidence>
<evidence type="ECO:0000313" key="3">
    <source>
        <dbReference type="Proteomes" id="UP000309061"/>
    </source>
</evidence>
<dbReference type="InterPro" id="IPR015867">
    <property type="entry name" value="N-reg_PII/ATP_PRibTrfase_C"/>
</dbReference>
<dbReference type="InterPro" id="IPR004323">
    <property type="entry name" value="Ion_tolerance_CutA"/>
</dbReference>
<protein>
    <submittedName>
        <fullName evidence="2">Divalent cation tolerance protein CutA</fullName>
    </submittedName>
</protein>
<dbReference type="PANTHER" id="PTHR23419:SF8">
    <property type="entry name" value="FI09726P"/>
    <property type="match status" value="1"/>
</dbReference>
<gene>
    <name evidence="2" type="ORF">H2LOC_009645</name>
</gene>
<dbReference type="PANTHER" id="PTHR23419">
    <property type="entry name" value="DIVALENT CATION TOLERANCE CUTA-RELATED"/>
    <property type="match status" value="1"/>
</dbReference>
<reference evidence="2 3" key="1">
    <citation type="submission" date="2019-11" db="EMBL/GenBank/DDBJ databases">
        <title>The genome sequence of Methylocystis heyeri.</title>
        <authorList>
            <person name="Oshkin I.Y."/>
            <person name="Miroshnikov K."/>
            <person name="Dedysh S.N."/>
        </authorList>
    </citation>
    <scope>NUCLEOTIDE SEQUENCE [LARGE SCALE GENOMIC DNA]</scope>
    <source>
        <strain evidence="2 3">H2</strain>
    </source>
</reference>
<comment type="similarity">
    <text evidence="1">Belongs to the CutA family.</text>
</comment>
<evidence type="ECO:0000313" key="2">
    <source>
        <dbReference type="EMBL" id="QGM48017.1"/>
    </source>
</evidence>
<dbReference type="Proteomes" id="UP000309061">
    <property type="component" value="Chromosome"/>
</dbReference>
<dbReference type="Gene3D" id="3.30.70.120">
    <property type="match status" value="1"/>
</dbReference>
<dbReference type="GO" id="GO:0010038">
    <property type="term" value="P:response to metal ion"/>
    <property type="evidence" value="ECO:0007669"/>
    <property type="project" value="InterPro"/>
</dbReference>
<name>A0A6B8KK29_9HYPH</name>
<dbReference type="InterPro" id="IPR011322">
    <property type="entry name" value="N-reg_PII-like_a/b"/>
</dbReference>
<dbReference type="Pfam" id="PF03091">
    <property type="entry name" value="CutA1"/>
    <property type="match status" value="1"/>
</dbReference>
<dbReference type="KEGG" id="mhey:H2LOC_009645"/>
<proteinExistence type="inferred from homology"/>
<dbReference type="AlphaFoldDB" id="A0A6B8KK29"/>
<dbReference type="OrthoDB" id="37622at2"/>
<organism evidence="2 3">
    <name type="scientific">Methylocystis heyeri</name>
    <dbReference type="NCBI Taxonomy" id="391905"/>
    <lineage>
        <taxon>Bacteria</taxon>
        <taxon>Pseudomonadati</taxon>
        <taxon>Pseudomonadota</taxon>
        <taxon>Alphaproteobacteria</taxon>
        <taxon>Hyphomicrobiales</taxon>
        <taxon>Methylocystaceae</taxon>
        <taxon>Methylocystis</taxon>
    </lineage>
</organism>
<accession>A0A6B8KK29</accession>
<sequence>MVVTTVANDEKAREIARAALEARLAACVQLYSIDSHYIWEGEAHEDSEIAIHLKISTADFEPLRELIRRHHDYEIPEILRFDIADGDPAYLAWLGDTVRK</sequence>
<keyword evidence="3" id="KW-1185">Reference proteome</keyword>
<dbReference type="SUPFAM" id="SSF54913">
    <property type="entry name" value="GlnB-like"/>
    <property type="match status" value="1"/>
</dbReference>